<reference evidence="2" key="1">
    <citation type="journal article" date="2019" name="Int. J. Syst. Evol. Microbiol.">
        <title>The Global Catalogue of Microorganisms (GCM) 10K type strain sequencing project: providing services to taxonomists for standard genome sequencing and annotation.</title>
        <authorList>
            <consortium name="The Broad Institute Genomics Platform"/>
            <consortium name="The Broad Institute Genome Sequencing Center for Infectious Disease"/>
            <person name="Wu L."/>
            <person name="Ma J."/>
        </authorList>
    </citation>
    <scope>NUCLEOTIDE SEQUENCE [LARGE SCALE GENOMIC DNA]</scope>
    <source>
        <strain evidence="2">KCTC 52165</strain>
    </source>
</reference>
<organism evidence="1 2">
    <name type="scientific">Aquamicrobium soli</name>
    <dbReference type="NCBI Taxonomy" id="1811518"/>
    <lineage>
        <taxon>Bacteria</taxon>
        <taxon>Pseudomonadati</taxon>
        <taxon>Pseudomonadota</taxon>
        <taxon>Alphaproteobacteria</taxon>
        <taxon>Hyphomicrobiales</taxon>
        <taxon>Phyllobacteriaceae</taxon>
        <taxon>Aquamicrobium</taxon>
    </lineage>
</organism>
<dbReference type="EMBL" id="JBHRTK010000006">
    <property type="protein sequence ID" value="MFC3205639.1"/>
    <property type="molecule type" value="Genomic_DNA"/>
</dbReference>
<dbReference type="Proteomes" id="UP001595583">
    <property type="component" value="Unassembled WGS sequence"/>
</dbReference>
<keyword evidence="2" id="KW-1185">Reference proteome</keyword>
<evidence type="ECO:0000313" key="1">
    <source>
        <dbReference type="EMBL" id="MFC3205639.1"/>
    </source>
</evidence>
<sequence>MLLFNFFRSDGLFIINLCLGTGVIHELEVILCITDWCIPGAKDIRQAKALFAVLKKRSCDLRIRLTLNSFEACLFEAFVDVRSDLMFGHESDGCGETPRCRNDFDVCGCGLGS</sequence>
<protein>
    <submittedName>
        <fullName evidence="1">Uncharacterized protein</fullName>
    </submittedName>
</protein>
<comment type="caution">
    <text evidence="1">The sequence shown here is derived from an EMBL/GenBank/DDBJ whole genome shotgun (WGS) entry which is preliminary data.</text>
</comment>
<proteinExistence type="predicted"/>
<name>A0ABV7K5K5_9HYPH</name>
<gene>
    <name evidence="1" type="ORF">ACFOHJ_05395</name>
</gene>
<evidence type="ECO:0000313" key="2">
    <source>
        <dbReference type="Proteomes" id="UP001595583"/>
    </source>
</evidence>
<dbReference type="RefSeq" id="WP_378219291.1">
    <property type="nucleotide sequence ID" value="NZ_JBHRTK010000006.1"/>
</dbReference>
<accession>A0ABV7K5K5</accession>